<evidence type="ECO:0000256" key="8">
    <source>
        <dbReference type="SAM" id="Phobius"/>
    </source>
</evidence>
<reference evidence="10 11" key="1">
    <citation type="submission" date="2020-11" db="EMBL/GenBank/DDBJ databases">
        <title>Kefir isolates.</title>
        <authorList>
            <person name="Marcisauskas S."/>
            <person name="Kim Y."/>
            <person name="Blasche S."/>
        </authorList>
    </citation>
    <scope>NUCLEOTIDE SEQUENCE [LARGE SCALE GENOMIC DNA]</scope>
    <source>
        <strain evidence="10 11">OG2</strain>
    </source>
</reference>
<evidence type="ECO:0000256" key="3">
    <source>
        <dbReference type="ARBA" id="ARBA00022801"/>
    </source>
</evidence>
<dbReference type="Proteomes" id="UP000750334">
    <property type="component" value="Unassembled WGS sequence"/>
</dbReference>
<comment type="caution">
    <text evidence="10">The sequence shown here is derived from an EMBL/GenBank/DDBJ whole genome shotgun (WGS) entry which is preliminary data.</text>
</comment>
<feature type="transmembrane region" description="Helical" evidence="8">
    <location>
        <begin position="308"/>
        <end position="328"/>
    </location>
</feature>
<keyword evidence="2 8" id="KW-0812">Transmembrane</keyword>
<evidence type="ECO:0000256" key="4">
    <source>
        <dbReference type="ARBA" id="ARBA00022824"/>
    </source>
</evidence>
<dbReference type="PANTHER" id="PTHR14969:SF28">
    <property type="entry name" value="DIHYDROSPHINGOSINE 1-PHOSPHATE PHOSPHATASE LCB3-RELATED"/>
    <property type="match status" value="1"/>
</dbReference>
<dbReference type="EMBL" id="PUHR01000055">
    <property type="protein sequence ID" value="KAG0668876.1"/>
    <property type="molecule type" value="Genomic_DNA"/>
</dbReference>
<evidence type="ECO:0000313" key="10">
    <source>
        <dbReference type="EMBL" id="KAG0668876.1"/>
    </source>
</evidence>
<name>A0A9P7BBQ0_MAUEX</name>
<evidence type="ECO:0000256" key="2">
    <source>
        <dbReference type="ARBA" id="ARBA00022692"/>
    </source>
</evidence>
<evidence type="ECO:0000256" key="7">
    <source>
        <dbReference type="ARBA" id="ARBA00038324"/>
    </source>
</evidence>
<protein>
    <recommendedName>
        <fullName evidence="9">Phosphatidic acid phosphatase type 2/haloperoxidase domain-containing protein</fullName>
    </recommendedName>
</protein>
<keyword evidence="3" id="KW-0378">Hydrolase</keyword>
<dbReference type="AlphaFoldDB" id="A0A9P7BBQ0"/>
<feature type="transmembrane region" description="Helical" evidence="8">
    <location>
        <begin position="348"/>
        <end position="366"/>
    </location>
</feature>
<dbReference type="Pfam" id="PF01569">
    <property type="entry name" value="PAP2"/>
    <property type="match status" value="1"/>
</dbReference>
<comment type="subcellular location">
    <subcellularLocation>
        <location evidence="1">Endoplasmic reticulum membrane</location>
        <topology evidence="1">Multi-pass membrane protein</topology>
    </subcellularLocation>
</comment>
<feature type="transmembrane region" description="Helical" evidence="8">
    <location>
        <begin position="117"/>
        <end position="143"/>
    </location>
</feature>
<feature type="transmembrane region" description="Helical" evidence="8">
    <location>
        <begin position="223"/>
        <end position="241"/>
    </location>
</feature>
<feature type="domain" description="Phosphatidic acid phosphatase type 2/haloperoxidase" evidence="9">
    <location>
        <begin position="146"/>
        <end position="266"/>
    </location>
</feature>
<feature type="transmembrane region" description="Helical" evidence="8">
    <location>
        <begin position="415"/>
        <end position="440"/>
    </location>
</feature>
<dbReference type="GO" id="GO:0006629">
    <property type="term" value="P:lipid metabolic process"/>
    <property type="evidence" value="ECO:0007669"/>
    <property type="project" value="UniProtKB-ARBA"/>
</dbReference>
<dbReference type="SMART" id="SM00014">
    <property type="entry name" value="acidPPc"/>
    <property type="match status" value="1"/>
</dbReference>
<feature type="transmembrane region" description="Helical" evidence="8">
    <location>
        <begin position="280"/>
        <end position="296"/>
    </location>
</feature>
<keyword evidence="11" id="KW-1185">Reference proteome</keyword>
<dbReference type="Gene3D" id="1.20.144.10">
    <property type="entry name" value="Phosphatidic acid phosphatase type 2/haloperoxidase"/>
    <property type="match status" value="1"/>
</dbReference>
<sequence>MDKIVMQECASTSAIDISNIDYHGDISNANTTGNDNDNGNGSTTITTIRSRSLSNPNEYTEKYSLLDPENHPPAHFKSRMTSFRYNIRSTFAKFVNNQSPSLAKWQSSHRSSFNDFFFSYSALLGSHTFYVLCLPLPCYFGLFEFTRDTVYIIGYSIYISGLLKDYLCLPRPRSPPVHRITLSEYTAKEYGAPSSHTANAIGVCLLILQWAFTSHTVTLNMKIILTVIAIIYCLTLTLGRIYCGMHGLFDLISGAIVGLICFIIRIVLKYAFMDFNCGDFFWYPLISMSWGLFILFNHPEPIDVCPCFYDSVAFIGVISGFELCDWFIKYFGFSLIYSFDYTTDIVVLSRRLIVGLLVTVLWKYVVAKPLIYTVLFNVLGFEDDRDLDEHDDPLPGEHECKIFKGNSNVNIVGRFLIYGGIPMSVLVISPVIVTVVAEYIY</sequence>
<dbReference type="SUPFAM" id="SSF48317">
    <property type="entry name" value="Acid phosphatase/Vanadium-dependent haloperoxidase"/>
    <property type="match status" value="1"/>
</dbReference>
<organism evidence="10 11">
    <name type="scientific">Maudiozyma exigua</name>
    <name type="common">Yeast</name>
    <name type="synonym">Kazachstania exigua</name>
    <dbReference type="NCBI Taxonomy" id="34358"/>
    <lineage>
        <taxon>Eukaryota</taxon>
        <taxon>Fungi</taxon>
        <taxon>Dikarya</taxon>
        <taxon>Ascomycota</taxon>
        <taxon>Saccharomycotina</taxon>
        <taxon>Saccharomycetes</taxon>
        <taxon>Saccharomycetales</taxon>
        <taxon>Saccharomycetaceae</taxon>
        <taxon>Maudiozyma</taxon>
    </lineage>
</organism>
<dbReference type="InterPro" id="IPR036938">
    <property type="entry name" value="PAP2/HPO_sf"/>
</dbReference>
<evidence type="ECO:0000259" key="9">
    <source>
        <dbReference type="SMART" id="SM00014"/>
    </source>
</evidence>
<dbReference type="GO" id="GO:0042392">
    <property type="term" value="F:sphingosine-1-phosphate phosphatase activity"/>
    <property type="evidence" value="ECO:0007669"/>
    <property type="project" value="TreeGrafter"/>
</dbReference>
<dbReference type="CDD" id="cd03388">
    <property type="entry name" value="PAP2_SPPase1"/>
    <property type="match status" value="1"/>
</dbReference>
<evidence type="ECO:0000256" key="1">
    <source>
        <dbReference type="ARBA" id="ARBA00004477"/>
    </source>
</evidence>
<accession>A0A9P7BBQ0</accession>
<keyword evidence="4" id="KW-0256">Endoplasmic reticulum</keyword>
<gene>
    <name evidence="10" type="ORF">C6P45_004293</name>
</gene>
<keyword evidence="6 8" id="KW-0472">Membrane</keyword>
<keyword evidence="5 8" id="KW-1133">Transmembrane helix</keyword>
<feature type="transmembrane region" description="Helical" evidence="8">
    <location>
        <begin position="248"/>
        <end position="268"/>
    </location>
</feature>
<evidence type="ECO:0000313" key="11">
    <source>
        <dbReference type="Proteomes" id="UP000750334"/>
    </source>
</evidence>
<dbReference type="OrthoDB" id="301434at2759"/>
<proteinExistence type="inferred from homology"/>
<comment type="similarity">
    <text evidence="7">Belongs to the type 2 lipid phosphate phosphatase family.</text>
</comment>
<dbReference type="InterPro" id="IPR000326">
    <property type="entry name" value="PAP2/HPO"/>
</dbReference>
<dbReference type="PANTHER" id="PTHR14969">
    <property type="entry name" value="SPHINGOSINE-1-PHOSPHATE PHOSPHOHYDROLASE"/>
    <property type="match status" value="1"/>
</dbReference>
<dbReference type="GO" id="GO:0005789">
    <property type="term" value="C:endoplasmic reticulum membrane"/>
    <property type="evidence" value="ECO:0007669"/>
    <property type="project" value="UniProtKB-SubCell"/>
</dbReference>
<evidence type="ECO:0000256" key="5">
    <source>
        <dbReference type="ARBA" id="ARBA00022989"/>
    </source>
</evidence>
<evidence type="ECO:0000256" key="6">
    <source>
        <dbReference type="ARBA" id="ARBA00023136"/>
    </source>
</evidence>